<dbReference type="FunFam" id="2.40.50.140:FF:000004">
    <property type="entry name" value="Elongation factor P"/>
    <property type="match status" value="1"/>
</dbReference>
<reference evidence="12 13" key="1">
    <citation type="journal article" date="2015" name="Nature">
        <title>rRNA introns, odd ribosomes, and small enigmatic genomes across a large radiation of phyla.</title>
        <authorList>
            <person name="Brown C.T."/>
            <person name="Hug L.A."/>
            <person name="Thomas B.C."/>
            <person name="Sharon I."/>
            <person name="Castelle C.J."/>
            <person name="Singh A."/>
            <person name="Wilkins M.J."/>
            <person name="Williams K.H."/>
            <person name="Banfield J.F."/>
        </authorList>
    </citation>
    <scope>NUCLEOTIDE SEQUENCE [LARGE SCALE GENOMIC DNA]</scope>
</reference>
<accession>A0A0G0K327</accession>
<proteinExistence type="inferred from homology"/>
<protein>
    <recommendedName>
        <fullName evidence="7 8">Elongation factor P</fullName>
        <shortName evidence="7">EF-P</shortName>
    </recommendedName>
</protein>
<evidence type="ECO:0000256" key="2">
    <source>
        <dbReference type="ARBA" id="ARBA00004815"/>
    </source>
</evidence>
<dbReference type="InterPro" id="IPR012340">
    <property type="entry name" value="NA-bd_OB-fold"/>
</dbReference>
<dbReference type="CDD" id="cd05794">
    <property type="entry name" value="S1_EF-P_repeat_2"/>
    <property type="match status" value="1"/>
</dbReference>
<evidence type="ECO:0000256" key="4">
    <source>
        <dbReference type="ARBA" id="ARBA00022490"/>
    </source>
</evidence>
<evidence type="ECO:0000259" key="10">
    <source>
        <dbReference type="SMART" id="SM00841"/>
    </source>
</evidence>
<evidence type="ECO:0000256" key="7">
    <source>
        <dbReference type="HAMAP-Rule" id="MF_00141"/>
    </source>
</evidence>
<dbReference type="GO" id="GO:0005829">
    <property type="term" value="C:cytosol"/>
    <property type="evidence" value="ECO:0007669"/>
    <property type="project" value="UniProtKB-ARBA"/>
</dbReference>
<dbReference type="AlphaFoldDB" id="A0A0G0K327"/>
<evidence type="ECO:0000256" key="3">
    <source>
        <dbReference type="ARBA" id="ARBA00009479"/>
    </source>
</evidence>
<dbReference type="PANTHER" id="PTHR30053">
    <property type="entry name" value="ELONGATION FACTOR P"/>
    <property type="match status" value="1"/>
</dbReference>
<dbReference type="Pfam" id="PF01132">
    <property type="entry name" value="EFP"/>
    <property type="match status" value="1"/>
</dbReference>
<comment type="function">
    <text evidence="7">Involved in peptide bond synthesis. Stimulates efficient translation and peptide-bond synthesis on native or reconstituted 70S ribosomes in vitro. Probably functions indirectly by altering the affinity of the ribosome for aminoacyl-tRNA, thus increasing their reactivity as acceptors for peptidyl transferase.</text>
</comment>
<dbReference type="SMART" id="SM00841">
    <property type="entry name" value="Elong-fact-P_C"/>
    <property type="match status" value="1"/>
</dbReference>
<feature type="domain" description="Translation elongation factor P/YeiP central" evidence="11">
    <location>
        <begin position="69"/>
        <end position="123"/>
    </location>
</feature>
<dbReference type="Proteomes" id="UP000034406">
    <property type="component" value="Unassembled WGS sequence"/>
</dbReference>
<name>A0A0G0K327_9BACT</name>
<dbReference type="SMART" id="SM01185">
    <property type="entry name" value="EFP"/>
    <property type="match status" value="1"/>
</dbReference>
<evidence type="ECO:0000256" key="5">
    <source>
        <dbReference type="ARBA" id="ARBA00022768"/>
    </source>
</evidence>
<evidence type="ECO:0000256" key="8">
    <source>
        <dbReference type="NCBIfam" id="TIGR00038"/>
    </source>
</evidence>
<dbReference type="Pfam" id="PF09285">
    <property type="entry name" value="Elong-fact-P_C"/>
    <property type="match status" value="1"/>
</dbReference>
<dbReference type="HAMAP" id="MF_00141">
    <property type="entry name" value="EF_P"/>
    <property type="match status" value="1"/>
</dbReference>
<keyword evidence="4 7" id="KW-0963">Cytoplasm</keyword>
<dbReference type="CDD" id="cd04470">
    <property type="entry name" value="S1_EF-P_repeat_1"/>
    <property type="match status" value="1"/>
</dbReference>
<dbReference type="InterPro" id="IPR008991">
    <property type="entry name" value="Translation_prot_SH3-like_sf"/>
</dbReference>
<dbReference type="InterPro" id="IPR013852">
    <property type="entry name" value="Transl_elong_P/YeiP_CS"/>
</dbReference>
<evidence type="ECO:0000256" key="1">
    <source>
        <dbReference type="ARBA" id="ARBA00004496"/>
    </source>
</evidence>
<keyword evidence="5 7" id="KW-0251">Elongation factor</keyword>
<dbReference type="GO" id="GO:0043043">
    <property type="term" value="P:peptide biosynthetic process"/>
    <property type="evidence" value="ECO:0007669"/>
    <property type="project" value="InterPro"/>
</dbReference>
<dbReference type="InterPro" id="IPR011768">
    <property type="entry name" value="Transl_elongation_fac_P"/>
</dbReference>
<dbReference type="NCBIfam" id="NF001810">
    <property type="entry name" value="PRK00529.1"/>
    <property type="match status" value="1"/>
</dbReference>
<dbReference type="UniPathway" id="UPA00345"/>
<gene>
    <name evidence="7" type="primary">efp</name>
    <name evidence="12" type="ORF">US90_C0010G0013</name>
</gene>
<dbReference type="Pfam" id="PF08207">
    <property type="entry name" value="EFP_N"/>
    <property type="match status" value="1"/>
</dbReference>
<dbReference type="PROSITE" id="PS01275">
    <property type="entry name" value="EFP"/>
    <property type="match status" value="1"/>
</dbReference>
<evidence type="ECO:0000313" key="12">
    <source>
        <dbReference type="EMBL" id="KKQ69875.1"/>
    </source>
</evidence>
<evidence type="ECO:0000256" key="6">
    <source>
        <dbReference type="ARBA" id="ARBA00022917"/>
    </source>
</evidence>
<keyword evidence="6 7" id="KW-0648">Protein biosynthesis</keyword>
<sequence>MGMISTAQLKKGIYIIFHEEPHMVVDITFVSPGKGSAFYRVKLKSLSTGRVVEYTYKSGEKVEEVFVETHEASYSYFDGTNYVFIEPRTFEQYSVPAEIIGSDKVYLKEELLYRIKFYEENPVGVTLPKSIICVVVETENSIKGDTATNAMKNAILDTGAKVLVPLFIKVGDEISISTESGTYLSRK</sequence>
<dbReference type="Gene3D" id="2.30.30.30">
    <property type="match status" value="1"/>
</dbReference>
<dbReference type="FunFam" id="2.40.50.140:FF:000009">
    <property type="entry name" value="Elongation factor P"/>
    <property type="match status" value="1"/>
</dbReference>
<dbReference type="InterPro" id="IPR014722">
    <property type="entry name" value="Rib_uL2_dom2"/>
</dbReference>
<dbReference type="InterPro" id="IPR020599">
    <property type="entry name" value="Transl_elong_fac_P/YeiP"/>
</dbReference>
<dbReference type="InterPro" id="IPR001059">
    <property type="entry name" value="Transl_elong_P/YeiP_cen"/>
</dbReference>
<evidence type="ECO:0000256" key="9">
    <source>
        <dbReference type="RuleBase" id="RU004389"/>
    </source>
</evidence>
<comment type="similarity">
    <text evidence="3 7 9">Belongs to the elongation factor P family.</text>
</comment>
<dbReference type="InterPro" id="IPR013185">
    <property type="entry name" value="Transl_elong_KOW-like"/>
</dbReference>
<evidence type="ECO:0000259" key="11">
    <source>
        <dbReference type="SMART" id="SM01185"/>
    </source>
</evidence>
<dbReference type="SUPFAM" id="SSF50104">
    <property type="entry name" value="Translation proteins SH3-like domain"/>
    <property type="match status" value="1"/>
</dbReference>
<dbReference type="PANTHER" id="PTHR30053:SF14">
    <property type="entry name" value="TRANSLATION ELONGATION FACTOR KOW-LIKE DOMAIN-CONTAINING PROTEIN"/>
    <property type="match status" value="1"/>
</dbReference>
<dbReference type="FunFam" id="2.30.30.30:FF:000003">
    <property type="entry name" value="Elongation factor P"/>
    <property type="match status" value="1"/>
</dbReference>
<dbReference type="STRING" id="1618490.US90_C0010G0013"/>
<dbReference type="PIRSF" id="PIRSF005901">
    <property type="entry name" value="EF-P"/>
    <property type="match status" value="1"/>
</dbReference>
<dbReference type="GO" id="GO:0003746">
    <property type="term" value="F:translation elongation factor activity"/>
    <property type="evidence" value="ECO:0007669"/>
    <property type="project" value="UniProtKB-UniRule"/>
</dbReference>
<dbReference type="EMBL" id="LBUT01000010">
    <property type="protein sequence ID" value="KKQ69875.1"/>
    <property type="molecule type" value="Genomic_DNA"/>
</dbReference>
<dbReference type="Gene3D" id="2.40.50.140">
    <property type="entry name" value="Nucleic acid-binding proteins"/>
    <property type="match status" value="2"/>
</dbReference>
<dbReference type="NCBIfam" id="TIGR00038">
    <property type="entry name" value="efp"/>
    <property type="match status" value="1"/>
</dbReference>
<dbReference type="SUPFAM" id="SSF50249">
    <property type="entry name" value="Nucleic acid-binding proteins"/>
    <property type="match status" value="2"/>
</dbReference>
<feature type="domain" description="Elongation factor P C-terminal" evidence="10">
    <location>
        <begin position="131"/>
        <end position="186"/>
    </location>
</feature>
<comment type="caution">
    <text evidence="12">The sequence shown here is derived from an EMBL/GenBank/DDBJ whole genome shotgun (WGS) entry which is preliminary data.</text>
</comment>
<comment type="subcellular location">
    <subcellularLocation>
        <location evidence="1 7">Cytoplasm</location>
    </subcellularLocation>
</comment>
<dbReference type="InterPro" id="IPR015365">
    <property type="entry name" value="Elong-fact-P_C"/>
</dbReference>
<comment type="pathway">
    <text evidence="2 7">Protein biosynthesis; polypeptide chain elongation.</text>
</comment>
<organism evidence="12 13">
    <name type="scientific">Candidatus Shapirobacteria bacterium GW2011_GWE2_38_30</name>
    <dbReference type="NCBI Taxonomy" id="1618490"/>
    <lineage>
        <taxon>Bacteria</taxon>
        <taxon>Candidatus Shapironibacteriota</taxon>
    </lineage>
</organism>
<evidence type="ECO:0000313" key="13">
    <source>
        <dbReference type="Proteomes" id="UP000034406"/>
    </source>
</evidence>